<feature type="region of interest" description="Disordered" evidence="1">
    <location>
        <begin position="91"/>
        <end position="133"/>
    </location>
</feature>
<proteinExistence type="predicted"/>
<name>A0A401S7U5_CHIPU</name>
<evidence type="ECO:0000256" key="2">
    <source>
        <dbReference type="SAM" id="SignalP"/>
    </source>
</evidence>
<dbReference type="EMBL" id="BEZZ01000125">
    <property type="protein sequence ID" value="GCC26474.1"/>
    <property type="molecule type" value="Genomic_DNA"/>
</dbReference>
<protein>
    <recommendedName>
        <fullName evidence="5">Secreted protein</fullName>
    </recommendedName>
</protein>
<keyword evidence="4" id="KW-1185">Reference proteome</keyword>
<organism evidence="3 4">
    <name type="scientific">Chiloscyllium punctatum</name>
    <name type="common">Brownbanded bambooshark</name>
    <name type="synonym">Hemiscyllium punctatum</name>
    <dbReference type="NCBI Taxonomy" id="137246"/>
    <lineage>
        <taxon>Eukaryota</taxon>
        <taxon>Metazoa</taxon>
        <taxon>Chordata</taxon>
        <taxon>Craniata</taxon>
        <taxon>Vertebrata</taxon>
        <taxon>Chondrichthyes</taxon>
        <taxon>Elasmobranchii</taxon>
        <taxon>Galeomorphii</taxon>
        <taxon>Galeoidea</taxon>
        <taxon>Orectolobiformes</taxon>
        <taxon>Hemiscylliidae</taxon>
        <taxon>Chiloscyllium</taxon>
    </lineage>
</organism>
<keyword evidence="2" id="KW-0732">Signal</keyword>
<evidence type="ECO:0008006" key="5">
    <source>
        <dbReference type="Google" id="ProtNLM"/>
    </source>
</evidence>
<evidence type="ECO:0000313" key="4">
    <source>
        <dbReference type="Proteomes" id="UP000287033"/>
    </source>
</evidence>
<evidence type="ECO:0000313" key="3">
    <source>
        <dbReference type="EMBL" id="GCC26474.1"/>
    </source>
</evidence>
<dbReference type="AlphaFoldDB" id="A0A401S7U5"/>
<gene>
    <name evidence="3" type="ORF">chiPu_0004891</name>
</gene>
<dbReference type="Proteomes" id="UP000287033">
    <property type="component" value="Unassembled WGS sequence"/>
</dbReference>
<comment type="caution">
    <text evidence="3">The sequence shown here is derived from an EMBL/GenBank/DDBJ whole genome shotgun (WGS) entry which is preliminary data.</text>
</comment>
<sequence>MQGGVGICSGFSFTMLGSSAGRCCCCCYTRYWGRSPLPFGRTDPRHCPPSAHLPSFTRVGCLLRWWGRELLLRAPGSEPLQHRLCRVTNTSGRSQLPSAAQRGGQACSKSPRSDHTGPPSSPRHSHPNPLRVQ</sequence>
<reference evidence="3 4" key="1">
    <citation type="journal article" date="2018" name="Nat. Ecol. Evol.">
        <title>Shark genomes provide insights into elasmobranch evolution and the origin of vertebrates.</title>
        <authorList>
            <person name="Hara Y"/>
            <person name="Yamaguchi K"/>
            <person name="Onimaru K"/>
            <person name="Kadota M"/>
            <person name="Koyanagi M"/>
            <person name="Keeley SD"/>
            <person name="Tatsumi K"/>
            <person name="Tanaka K"/>
            <person name="Motone F"/>
            <person name="Kageyama Y"/>
            <person name="Nozu R"/>
            <person name="Adachi N"/>
            <person name="Nishimura O"/>
            <person name="Nakagawa R"/>
            <person name="Tanegashima C"/>
            <person name="Kiyatake I"/>
            <person name="Matsumoto R"/>
            <person name="Murakumo K"/>
            <person name="Nishida K"/>
            <person name="Terakita A"/>
            <person name="Kuratani S"/>
            <person name="Sato K"/>
            <person name="Hyodo S Kuraku.S."/>
        </authorList>
    </citation>
    <scope>NUCLEOTIDE SEQUENCE [LARGE SCALE GENOMIC DNA]</scope>
</reference>
<feature type="signal peptide" evidence="2">
    <location>
        <begin position="1"/>
        <end position="21"/>
    </location>
</feature>
<feature type="chain" id="PRO_5019318482" description="Secreted protein" evidence="2">
    <location>
        <begin position="22"/>
        <end position="133"/>
    </location>
</feature>
<evidence type="ECO:0000256" key="1">
    <source>
        <dbReference type="SAM" id="MobiDB-lite"/>
    </source>
</evidence>
<accession>A0A401S7U5</accession>